<evidence type="ECO:0000256" key="2">
    <source>
        <dbReference type="ARBA" id="ARBA00022741"/>
    </source>
</evidence>
<dbReference type="PROSITE" id="PS00109">
    <property type="entry name" value="PROTEIN_KINASE_TYR"/>
    <property type="match status" value="1"/>
</dbReference>
<gene>
    <name evidence="8" type="ORF">IAA28_08470</name>
</gene>
<keyword evidence="6" id="KW-1133">Transmembrane helix</keyword>
<dbReference type="AlphaFoldDB" id="A0A9D2AXJ8"/>
<feature type="transmembrane region" description="Helical" evidence="6">
    <location>
        <begin position="35"/>
        <end position="56"/>
    </location>
</feature>
<dbReference type="PANTHER" id="PTHR43289:SF34">
    <property type="entry name" value="SERINE_THREONINE-PROTEIN KINASE YBDM-RELATED"/>
    <property type="match status" value="1"/>
</dbReference>
<keyword evidence="4 5" id="KW-0067">ATP-binding</keyword>
<dbReference type="CDD" id="cd14014">
    <property type="entry name" value="STKc_PknB_like"/>
    <property type="match status" value="1"/>
</dbReference>
<feature type="domain" description="Protein kinase" evidence="7">
    <location>
        <begin position="38"/>
        <end position="312"/>
    </location>
</feature>
<dbReference type="EMBL" id="DXEU01000149">
    <property type="protein sequence ID" value="HIX52826.1"/>
    <property type="molecule type" value="Genomic_DNA"/>
</dbReference>
<protein>
    <submittedName>
        <fullName evidence="8">Extracellular solute-binding protein</fullName>
    </submittedName>
</protein>
<dbReference type="Pfam" id="PF00069">
    <property type="entry name" value="Pkinase"/>
    <property type="match status" value="1"/>
</dbReference>
<keyword evidence="6" id="KW-0812">Transmembrane</keyword>
<feature type="transmembrane region" description="Helical" evidence="6">
    <location>
        <begin position="329"/>
        <end position="353"/>
    </location>
</feature>
<organism evidence="8 9">
    <name type="scientific">Candidatus Lachnoclostridium stercoripullorum</name>
    <dbReference type="NCBI Taxonomy" id="2838635"/>
    <lineage>
        <taxon>Bacteria</taxon>
        <taxon>Bacillati</taxon>
        <taxon>Bacillota</taxon>
        <taxon>Clostridia</taxon>
        <taxon>Lachnospirales</taxon>
        <taxon>Lachnospiraceae</taxon>
    </lineage>
</organism>
<dbReference type="InterPro" id="IPR008266">
    <property type="entry name" value="Tyr_kinase_AS"/>
</dbReference>
<dbReference type="Proteomes" id="UP000886780">
    <property type="component" value="Unassembled WGS sequence"/>
</dbReference>
<name>A0A9D2AXJ8_9FIRM</name>
<keyword evidence="6" id="KW-0472">Membrane</keyword>
<feature type="binding site" evidence="5">
    <location>
        <position position="67"/>
    </location>
    <ligand>
        <name>ATP</name>
        <dbReference type="ChEBI" id="CHEBI:30616"/>
    </ligand>
</feature>
<evidence type="ECO:0000313" key="8">
    <source>
        <dbReference type="EMBL" id="HIX52826.1"/>
    </source>
</evidence>
<dbReference type="GO" id="GO:0005524">
    <property type="term" value="F:ATP binding"/>
    <property type="evidence" value="ECO:0007669"/>
    <property type="project" value="UniProtKB-UniRule"/>
</dbReference>
<dbReference type="Gene3D" id="3.40.190.10">
    <property type="entry name" value="Periplasmic binding protein-like II"/>
    <property type="match status" value="1"/>
</dbReference>
<keyword evidence="1" id="KW-0808">Transferase</keyword>
<dbReference type="InterPro" id="IPR011009">
    <property type="entry name" value="Kinase-like_dom_sf"/>
</dbReference>
<reference evidence="8" key="2">
    <citation type="submission" date="2021-04" db="EMBL/GenBank/DDBJ databases">
        <authorList>
            <person name="Gilroy R."/>
        </authorList>
    </citation>
    <scope>NUCLEOTIDE SEQUENCE</scope>
    <source>
        <strain evidence="8">ChiGjej4B4-12881</strain>
    </source>
</reference>
<dbReference type="SUPFAM" id="SSF56112">
    <property type="entry name" value="Protein kinase-like (PK-like)"/>
    <property type="match status" value="1"/>
</dbReference>
<comment type="caution">
    <text evidence="8">The sequence shown here is derived from an EMBL/GenBank/DDBJ whole genome shotgun (WGS) entry which is preliminary data.</text>
</comment>
<dbReference type="Gene3D" id="1.10.510.10">
    <property type="entry name" value="Transferase(Phosphotransferase) domain 1"/>
    <property type="match status" value="1"/>
</dbReference>
<dbReference type="PROSITE" id="PS00107">
    <property type="entry name" value="PROTEIN_KINASE_ATP"/>
    <property type="match status" value="1"/>
</dbReference>
<evidence type="ECO:0000313" key="9">
    <source>
        <dbReference type="Proteomes" id="UP000886780"/>
    </source>
</evidence>
<evidence type="ECO:0000256" key="3">
    <source>
        <dbReference type="ARBA" id="ARBA00022777"/>
    </source>
</evidence>
<evidence type="ECO:0000256" key="6">
    <source>
        <dbReference type="SAM" id="Phobius"/>
    </source>
</evidence>
<dbReference type="SUPFAM" id="SSF53850">
    <property type="entry name" value="Periplasmic binding protein-like II"/>
    <property type="match status" value="1"/>
</dbReference>
<accession>A0A9D2AXJ8</accession>
<evidence type="ECO:0000259" key="7">
    <source>
        <dbReference type="PROSITE" id="PS50011"/>
    </source>
</evidence>
<dbReference type="Gene3D" id="3.30.200.20">
    <property type="entry name" value="Phosphorylase Kinase, domain 1"/>
    <property type="match status" value="1"/>
</dbReference>
<dbReference type="GO" id="GO:0004674">
    <property type="term" value="F:protein serine/threonine kinase activity"/>
    <property type="evidence" value="ECO:0007669"/>
    <property type="project" value="TreeGrafter"/>
</dbReference>
<evidence type="ECO:0000256" key="4">
    <source>
        <dbReference type="ARBA" id="ARBA00022840"/>
    </source>
</evidence>
<sequence>MQEFDEQYGVCPNCGHIPGEDPKEPFQLRPGVVLAGRYVVGTALGVGGFGITYRAWDNTLQKMLAIKEYYPSANGIVNRVPGKPQVIVYSGNRAVEFENGKVRFLAEARNMARFNTHPNIVHVYDFFEENGTAYIVMEFLDGISYKQFIAANGGKVDQKVALEVTLSVLDALKEIHKAGIIHRDISPDNVFICMSGIIKLIDFGAARFSTGEEEKTLSIILKPGYAPPEQYRSRSKQGPWTDIYAVGAMFYRALTGVMPDESVNRMVQDRVVPPHELNPEIPENLSNAIMRAMALNQELRFRNVDQFREAIQGQAPVRDVKEELKRRKLFRAGIVAGVFTVIIAAGAVCLLLFRSRSADAALDDAKILVWYPVSGEETGEGEEEFLSMAQAYQEYYPNIEIQVEAIPADEYGERLAEALETGENVPTVFESTSLDSSWNEKLASVDEAYEWLTEREEMGNYYFLEEYRGAAENMLRMPMSFEVPVVYGDTLMAEDEDGSFLGAEELADALESGNGYAVDPDAADLYGELLPDLDESQGYEDFVVDLDAENVGSGEKFDADQERAAALEGKVEYYLSDTSEYERVQADMAGVYQVILLKDMPLTGRLTNLWSVSADASPAEQKAGVRLLYFLMSKENQQIMNIQNGRGLPLHREIFDEYETMNAEFAGIGESLEQITMKAR</sequence>
<proteinExistence type="predicted"/>
<keyword evidence="2 5" id="KW-0547">Nucleotide-binding</keyword>
<dbReference type="PANTHER" id="PTHR43289">
    <property type="entry name" value="MITOGEN-ACTIVATED PROTEIN KINASE KINASE KINASE 20-RELATED"/>
    <property type="match status" value="1"/>
</dbReference>
<evidence type="ECO:0000256" key="5">
    <source>
        <dbReference type="PROSITE-ProRule" id="PRU10141"/>
    </source>
</evidence>
<evidence type="ECO:0000256" key="1">
    <source>
        <dbReference type="ARBA" id="ARBA00022679"/>
    </source>
</evidence>
<dbReference type="InterPro" id="IPR017441">
    <property type="entry name" value="Protein_kinase_ATP_BS"/>
</dbReference>
<keyword evidence="3" id="KW-0418">Kinase</keyword>
<dbReference type="InterPro" id="IPR000719">
    <property type="entry name" value="Prot_kinase_dom"/>
</dbReference>
<reference evidence="8" key="1">
    <citation type="journal article" date="2021" name="PeerJ">
        <title>Extensive microbial diversity within the chicken gut microbiome revealed by metagenomics and culture.</title>
        <authorList>
            <person name="Gilroy R."/>
            <person name="Ravi A."/>
            <person name="Getino M."/>
            <person name="Pursley I."/>
            <person name="Horton D.L."/>
            <person name="Alikhan N.F."/>
            <person name="Baker D."/>
            <person name="Gharbi K."/>
            <person name="Hall N."/>
            <person name="Watson M."/>
            <person name="Adriaenssens E.M."/>
            <person name="Foster-Nyarko E."/>
            <person name="Jarju S."/>
            <person name="Secka A."/>
            <person name="Antonio M."/>
            <person name="Oren A."/>
            <person name="Chaudhuri R.R."/>
            <person name="La Ragione R."/>
            <person name="Hildebrand F."/>
            <person name="Pallen M.J."/>
        </authorList>
    </citation>
    <scope>NUCLEOTIDE SEQUENCE</scope>
    <source>
        <strain evidence="8">ChiGjej4B4-12881</strain>
    </source>
</reference>
<dbReference type="PROSITE" id="PS50011">
    <property type="entry name" value="PROTEIN_KINASE_DOM"/>
    <property type="match status" value="1"/>
</dbReference>